<accession>A0A1B7P7E7</accession>
<evidence type="ECO:0000256" key="3">
    <source>
        <dbReference type="ARBA" id="ARBA00023002"/>
    </source>
</evidence>
<keyword evidence="2" id="KW-0521">NADP</keyword>
<gene>
    <name evidence="6" type="ORF">ACJ72_00664</name>
</gene>
<dbReference type="Gene3D" id="3.40.50.720">
    <property type="entry name" value="NAD(P)-binding Rossmann-like Domain"/>
    <property type="match status" value="1"/>
</dbReference>
<dbReference type="Pfam" id="PF05368">
    <property type="entry name" value="NmrA"/>
    <property type="match status" value="1"/>
</dbReference>
<name>A0A1B7P7E7_9EURO</name>
<reference evidence="6 7" key="1">
    <citation type="submission" date="2015-07" db="EMBL/GenBank/DDBJ databases">
        <title>Emmonsia species relationships and genome sequence.</title>
        <authorList>
            <person name="Cuomo C.A."/>
            <person name="Schwartz I.S."/>
            <person name="Kenyon C."/>
            <person name="de Hoog G.S."/>
            <person name="Govender N.P."/>
            <person name="Botha A."/>
            <person name="Moreno L."/>
            <person name="de Vries M."/>
            <person name="Munoz J.F."/>
            <person name="Stielow J.B."/>
        </authorList>
    </citation>
    <scope>NUCLEOTIDE SEQUENCE [LARGE SCALE GENOMIC DNA]</scope>
    <source>
        <strain evidence="6 7">CBS 136260</strain>
    </source>
</reference>
<proteinExistence type="inferred from homology"/>
<evidence type="ECO:0000256" key="1">
    <source>
        <dbReference type="ARBA" id="ARBA00005725"/>
    </source>
</evidence>
<organism evidence="6 7">
    <name type="scientific">Emergomyces africanus</name>
    <dbReference type="NCBI Taxonomy" id="1955775"/>
    <lineage>
        <taxon>Eukaryota</taxon>
        <taxon>Fungi</taxon>
        <taxon>Dikarya</taxon>
        <taxon>Ascomycota</taxon>
        <taxon>Pezizomycotina</taxon>
        <taxon>Eurotiomycetes</taxon>
        <taxon>Eurotiomycetidae</taxon>
        <taxon>Onygenales</taxon>
        <taxon>Ajellomycetaceae</taxon>
        <taxon>Emergomyces</taxon>
    </lineage>
</organism>
<evidence type="ECO:0000313" key="6">
    <source>
        <dbReference type="EMBL" id="OAX84962.1"/>
    </source>
</evidence>
<evidence type="ECO:0000256" key="4">
    <source>
        <dbReference type="SAM" id="MobiDB-lite"/>
    </source>
</evidence>
<evidence type="ECO:0000256" key="2">
    <source>
        <dbReference type="ARBA" id="ARBA00022857"/>
    </source>
</evidence>
<evidence type="ECO:0000259" key="5">
    <source>
        <dbReference type="Pfam" id="PF05368"/>
    </source>
</evidence>
<feature type="compositionally biased region" description="Basic and acidic residues" evidence="4">
    <location>
        <begin position="72"/>
        <end position="81"/>
    </location>
</feature>
<dbReference type="GO" id="GO:0016491">
    <property type="term" value="F:oxidoreductase activity"/>
    <property type="evidence" value="ECO:0007669"/>
    <property type="project" value="UniProtKB-KW"/>
</dbReference>
<dbReference type="Proteomes" id="UP000091918">
    <property type="component" value="Unassembled WGS sequence"/>
</dbReference>
<dbReference type="InterPro" id="IPR036291">
    <property type="entry name" value="NAD(P)-bd_dom_sf"/>
</dbReference>
<dbReference type="OrthoDB" id="10000533at2759"/>
<dbReference type="InterPro" id="IPR008030">
    <property type="entry name" value="NmrA-like"/>
</dbReference>
<dbReference type="PANTHER" id="PTHR47706:SF4">
    <property type="entry name" value="NMRA-LIKE DOMAIN-CONTAINING PROTEIN"/>
    <property type="match status" value="1"/>
</dbReference>
<feature type="region of interest" description="Disordered" evidence="4">
    <location>
        <begin position="1"/>
        <end position="24"/>
    </location>
</feature>
<dbReference type="EMBL" id="LGUA01000037">
    <property type="protein sequence ID" value="OAX84962.1"/>
    <property type="molecule type" value="Genomic_DNA"/>
</dbReference>
<dbReference type="InterPro" id="IPR051609">
    <property type="entry name" value="NmrA/Isoflavone_reductase-like"/>
</dbReference>
<dbReference type="SUPFAM" id="SSF51735">
    <property type="entry name" value="NAD(P)-binding Rossmann-fold domains"/>
    <property type="match status" value="1"/>
</dbReference>
<evidence type="ECO:0000313" key="7">
    <source>
        <dbReference type="Proteomes" id="UP000091918"/>
    </source>
</evidence>
<keyword evidence="7" id="KW-1185">Reference proteome</keyword>
<feature type="domain" description="NmrA-like" evidence="5">
    <location>
        <begin position="96"/>
        <end position="365"/>
    </location>
</feature>
<dbReference type="STRING" id="1658172.A0A1B7P7E7"/>
<sequence length="403" mass="45678">MAAVTMNKIPNPTTNQRSQPPETLENEFDTVLEEISSHDGIQPLNRNRRNADITVYSKQNGTNPHEGYTFPDSHKRAEQRDKPNSTILHHTTQVAIAGVGALGHHILRAILAQGKHSVIILTRGEPRSTDPRITWRKVDYSDKSSLEAALRGIDTCISTAAGFGDKTFAEGQIRLVDACIAVGVRRFVPSEFEFDPHVRKDRYPASVAKRKVLSHLDTPTVREKIQCTLFTQGVFYDYYSPMTEDGKRHVSSESLAPIGFDIVVDLKNCRAELVDGMEEKRMRCTAIDDVGKFVAKALELEEWPDQFMMSGENLTCKELIGICEKVRGKPFEIERISVADMERKIEEAEKANDMIGTFIWTTPLRILEGDFWWDDKSTRGVDIKTIFPDEKFESLEGFLSKWW</sequence>
<feature type="compositionally biased region" description="Polar residues" evidence="4">
    <location>
        <begin position="8"/>
        <end position="21"/>
    </location>
</feature>
<comment type="similarity">
    <text evidence="1">Belongs to the NmrA-type oxidoreductase family. Isoflavone reductase subfamily.</text>
</comment>
<comment type="caution">
    <text evidence="6">The sequence shown here is derived from an EMBL/GenBank/DDBJ whole genome shotgun (WGS) entry which is preliminary data.</text>
</comment>
<dbReference type="PANTHER" id="PTHR47706">
    <property type="entry name" value="NMRA-LIKE FAMILY PROTEIN"/>
    <property type="match status" value="1"/>
</dbReference>
<dbReference type="AlphaFoldDB" id="A0A1B7P7E7"/>
<protein>
    <recommendedName>
        <fullName evidence="5">NmrA-like domain-containing protein</fullName>
    </recommendedName>
</protein>
<keyword evidence="3" id="KW-0560">Oxidoreductase</keyword>
<dbReference type="Gene3D" id="3.90.25.10">
    <property type="entry name" value="UDP-galactose 4-epimerase, domain 1"/>
    <property type="match status" value="1"/>
</dbReference>
<feature type="region of interest" description="Disordered" evidence="4">
    <location>
        <begin position="55"/>
        <end position="81"/>
    </location>
</feature>